<dbReference type="InterPro" id="IPR046848">
    <property type="entry name" value="E_motif"/>
</dbReference>
<comment type="caution">
    <text evidence="4">The sequence shown here is derived from an EMBL/GenBank/DDBJ whole genome shotgun (WGS) entry which is preliminary data.</text>
</comment>
<feature type="repeat" description="PPR" evidence="2">
    <location>
        <begin position="421"/>
        <end position="455"/>
    </location>
</feature>
<dbReference type="Gene3D" id="1.25.40.10">
    <property type="entry name" value="Tetratricopeptide repeat domain"/>
    <property type="match status" value="5"/>
</dbReference>
<feature type="domain" description="DYW" evidence="3">
    <location>
        <begin position="738"/>
        <end position="830"/>
    </location>
</feature>
<dbReference type="Pfam" id="PF13041">
    <property type="entry name" value="PPR_2"/>
    <property type="match status" value="3"/>
</dbReference>
<dbReference type="InterPro" id="IPR002885">
    <property type="entry name" value="PPR_rpt"/>
</dbReference>
<protein>
    <recommendedName>
        <fullName evidence="3">DYW domain-containing protein</fullName>
    </recommendedName>
</protein>
<sequence>MPSTSSFPPTYRFILPKPKKIPASSSPFSTTFAAANEDAMFKFKFRLDESLPIMHLLLSHLRESSISLIISVKELHAQIIINSLSSDEFVATRLVNMYSNFGTLSDARQVFDQISNPTVFLCNAMMSGYLRNEHYMETLELFRMIKSRGLKTNGCTSTLALKACTSLSDFETGNRILEDAVNNGLVNNRFFGSTAIGFLVKFGNIEEARWVFDEMPHKDVVCFNSMMGGYVQFGSLNQTFDLFFKMWVSGITPTAVTVSNLIQACGGIKDLELGKRIHAFVIGLGMNGEVLVLTSLVDMYGKIGDTESARQVFDRMPSRTLVSWNAMLSGYVQNRLTFQSFELFSLFTSNGIVFDSATILSLFQICGQTAYLEGGKILHGCAFRRGLQSNLIVSTAVVDLYAKCGALKLATFVFNGMKERNVISWTALLVGLAQNGHAEDALKLFSQMQEEGIPANAFTLVSLIHACAHLGSLKKGKSVHAQLLRRGIVFDVVNMTALIDMYAKCGTIDSAERLFHNGCIPNDVVMWNSMITGYGVHGNGYQAIKVFNQMKEEEIQPDESTFISLLSACSHSGMVSEGMHLFQSMSADHGISPREKHYACLVDLLSRAGHLEEAEALIKQMPFEPGSLILQSLLNGCRTHKNIAMGIRTADKLLSLDAMNAGIYVVLSNIYAEGGRWSEVDYVRDLMRKNGLRKTPGYSLTEIENRVSAFFAGDDSHPYWAEIYHMLENLRIQIEALGYTPDTGCVLRDIDEQVKVKLLWGHSERLAIAFALINTPVGSSIRITKNLRVCNDCHTVTKYISKIVRREIIVRDANRFHHFIDGQCSCGDYW</sequence>
<dbReference type="FunFam" id="1.25.40.10:FF:000285">
    <property type="entry name" value="Pentatricopeptide repeat-containing protein, chloroplastic"/>
    <property type="match status" value="1"/>
</dbReference>
<proteinExistence type="predicted"/>
<evidence type="ECO:0000313" key="5">
    <source>
        <dbReference type="Proteomes" id="UP001141806"/>
    </source>
</evidence>
<feature type="repeat" description="PPR" evidence="2">
    <location>
        <begin position="289"/>
        <end position="323"/>
    </location>
</feature>
<feature type="repeat" description="PPR" evidence="2">
    <location>
        <begin position="456"/>
        <end position="490"/>
    </location>
</feature>
<dbReference type="FunFam" id="1.25.40.10:FF:000031">
    <property type="entry name" value="Pentatricopeptide repeat-containing protein mitochondrial"/>
    <property type="match status" value="2"/>
</dbReference>
<reference evidence="4" key="1">
    <citation type="journal article" date="2023" name="Plant J.">
        <title>The genome of the king protea, Protea cynaroides.</title>
        <authorList>
            <person name="Chang J."/>
            <person name="Duong T.A."/>
            <person name="Schoeman C."/>
            <person name="Ma X."/>
            <person name="Roodt D."/>
            <person name="Barker N."/>
            <person name="Li Z."/>
            <person name="Van de Peer Y."/>
            <person name="Mizrachi E."/>
        </authorList>
    </citation>
    <scope>NUCLEOTIDE SEQUENCE</scope>
    <source>
        <tissue evidence="4">Young leaves</tissue>
    </source>
</reference>
<dbReference type="GO" id="GO:0003723">
    <property type="term" value="F:RNA binding"/>
    <property type="evidence" value="ECO:0007669"/>
    <property type="project" value="InterPro"/>
</dbReference>
<feature type="repeat" description="PPR" evidence="2">
    <location>
        <begin position="523"/>
        <end position="557"/>
    </location>
</feature>
<dbReference type="EMBL" id="JAMYWD010000002">
    <property type="protein sequence ID" value="KAJ4978007.1"/>
    <property type="molecule type" value="Genomic_DNA"/>
</dbReference>
<keyword evidence="1" id="KW-0677">Repeat</keyword>
<dbReference type="AlphaFoldDB" id="A0A9Q0KW87"/>
<evidence type="ECO:0000259" key="3">
    <source>
        <dbReference type="Pfam" id="PF14432"/>
    </source>
</evidence>
<dbReference type="InterPro" id="IPR011990">
    <property type="entry name" value="TPR-like_helical_dom_sf"/>
</dbReference>
<dbReference type="InterPro" id="IPR032867">
    <property type="entry name" value="DYW_dom"/>
</dbReference>
<dbReference type="OrthoDB" id="185373at2759"/>
<evidence type="ECO:0000313" key="4">
    <source>
        <dbReference type="EMBL" id="KAJ4978007.1"/>
    </source>
</evidence>
<accession>A0A9Q0KW87</accession>
<name>A0A9Q0KW87_9MAGN</name>
<dbReference type="GO" id="GO:0009451">
    <property type="term" value="P:RNA modification"/>
    <property type="evidence" value="ECO:0007669"/>
    <property type="project" value="InterPro"/>
</dbReference>
<dbReference type="NCBIfam" id="TIGR00756">
    <property type="entry name" value="PPR"/>
    <property type="match status" value="7"/>
</dbReference>
<feature type="repeat" description="PPR" evidence="2">
    <location>
        <begin position="558"/>
        <end position="593"/>
    </location>
</feature>
<organism evidence="4 5">
    <name type="scientific">Protea cynaroides</name>
    <dbReference type="NCBI Taxonomy" id="273540"/>
    <lineage>
        <taxon>Eukaryota</taxon>
        <taxon>Viridiplantae</taxon>
        <taxon>Streptophyta</taxon>
        <taxon>Embryophyta</taxon>
        <taxon>Tracheophyta</taxon>
        <taxon>Spermatophyta</taxon>
        <taxon>Magnoliopsida</taxon>
        <taxon>Proteales</taxon>
        <taxon>Proteaceae</taxon>
        <taxon>Protea</taxon>
    </lineage>
</organism>
<evidence type="ECO:0000256" key="1">
    <source>
        <dbReference type="ARBA" id="ARBA00022737"/>
    </source>
</evidence>
<feature type="repeat" description="PPR" evidence="2">
    <location>
        <begin position="118"/>
        <end position="152"/>
    </location>
</feature>
<dbReference type="PROSITE" id="PS51375">
    <property type="entry name" value="PPR"/>
    <property type="match status" value="7"/>
</dbReference>
<keyword evidence="5" id="KW-1185">Reference proteome</keyword>
<dbReference type="Pfam" id="PF20431">
    <property type="entry name" value="E_motif"/>
    <property type="match status" value="1"/>
</dbReference>
<feature type="repeat" description="PPR" evidence="2">
    <location>
        <begin position="219"/>
        <end position="253"/>
    </location>
</feature>
<dbReference type="PANTHER" id="PTHR47926:SF344">
    <property type="entry name" value="OS07G0636900 PROTEIN"/>
    <property type="match status" value="1"/>
</dbReference>
<dbReference type="Proteomes" id="UP001141806">
    <property type="component" value="Unassembled WGS sequence"/>
</dbReference>
<evidence type="ECO:0000256" key="2">
    <source>
        <dbReference type="PROSITE-ProRule" id="PRU00708"/>
    </source>
</evidence>
<dbReference type="FunFam" id="1.25.40.10:FF:000366">
    <property type="entry name" value="Pentatricopeptide (PPR) repeat-containing protein"/>
    <property type="match status" value="1"/>
</dbReference>
<dbReference type="Pfam" id="PF14432">
    <property type="entry name" value="DYW_deaminase"/>
    <property type="match status" value="1"/>
</dbReference>
<dbReference type="PANTHER" id="PTHR47926">
    <property type="entry name" value="PENTATRICOPEPTIDE REPEAT-CONTAINING PROTEIN"/>
    <property type="match status" value="1"/>
</dbReference>
<dbReference type="InterPro" id="IPR046960">
    <property type="entry name" value="PPR_At4g14850-like_plant"/>
</dbReference>
<dbReference type="Pfam" id="PF01535">
    <property type="entry name" value="PPR"/>
    <property type="match status" value="5"/>
</dbReference>
<gene>
    <name evidence="4" type="ORF">NE237_008787</name>
</gene>
<dbReference type="GO" id="GO:0008270">
    <property type="term" value="F:zinc ion binding"/>
    <property type="evidence" value="ECO:0007669"/>
    <property type="project" value="InterPro"/>
</dbReference>